<proteinExistence type="predicted"/>
<organism evidence="1 2">
    <name type="scientific">Phyllosticta citrichinensis</name>
    <dbReference type="NCBI Taxonomy" id="1130410"/>
    <lineage>
        <taxon>Eukaryota</taxon>
        <taxon>Fungi</taxon>
        <taxon>Dikarya</taxon>
        <taxon>Ascomycota</taxon>
        <taxon>Pezizomycotina</taxon>
        <taxon>Dothideomycetes</taxon>
        <taxon>Dothideomycetes incertae sedis</taxon>
        <taxon>Botryosphaeriales</taxon>
        <taxon>Phyllostictaceae</taxon>
        <taxon>Phyllosticta</taxon>
    </lineage>
</organism>
<protein>
    <submittedName>
        <fullName evidence="1">Uncharacterized protein</fullName>
    </submittedName>
</protein>
<evidence type="ECO:0000313" key="1">
    <source>
        <dbReference type="EMBL" id="KAK8167121.1"/>
    </source>
</evidence>
<keyword evidence="2" id="KW-1185">Reference proteome</keyword>
<reference evidence="1 2" key="1">
    <citation type="journal article" date="2022" name="G3 (Bethesda)">
        <title>Enemy or ally: a genomic approach to elucidate the lifestyle of Phyllosticta citrichinaensis.</title>
        <authorList>
            <person name="Buijs V.A."/>
            <person name="Groenewald J.Z."/>
            <person name="Haridas S."/>
            <person name="LaButti K.M."/>
            <person name="Lipzen A."/>
            <person name="Martin F.M."/>
            <person name="Barry K."/>
            <person name="Grigoriev I.V."/>
            <person name="Crous P.W."/>
            <person name="Seidl M.F."/>
        </authorList>
    </citation>
    <scope>NUCLEOTIDE SEQUENCE [LARGE SCALE GENOMIC DNA]</scope>
    <source>
        <strain evidence="1 2">CBS 129764</strain>
    </source>
</reference>
<sequence length="232" mass="25308">MGRNPAELHAHGLPRPQTIEMTTGASWGASNSHLGNVPLTGLLQSAVGAHTAVMACRGDVMQKLGHTRAFDAYLNERTVIFGSLTEIESAWAKYDSPAVHGVVRESGREQTDAAKKLSSTRPGRRNIGHCFGISIPTIRTKLSCVSRRSALPEARRGVVGAATAVIRQRLQEVLPGRPSLCPGLLTTCPSFPFHALCSFEERLPDRRIGVVNLRSWVGSWTCRCLRSLWRFG</sequence>
<dbReference type="EMBL" id="JBBWUH010000005">
    <property type="protein sequence ID" value="KAK8167121.1"/>
    <property type="molecule type" value="Genomic_DNA"/>
</dbReference>
<comment type="caution">
    <text evidence="1">The sequence shown here is derived from an EMBL/GenBank/DDBJ whole genome shotgun (WGS) entry which is preliminary data.</text>
</comment>
<accession>A0ABR1XVF2</accession>
<evidence type="ECO:0000313" key="2">
    <source>
        <dbReference type="Proteomes" id="UP001456524"/>
    </source>
</evidence>
<name>A0ABR1XVF2_9PEZI</name>
<dbReference type="Proteomes" id="UP001456524">
    <property type="component" value="Unassembled WGS sequence"/>
</dbReference>
<gene>
    <name evidence="1" type="ORF">IWX90DRAFT_415459</name>
</gene>